<sequence>MLETASLSCRLLHPPASSPGRLRLPLRVSTSPPRCLAASFTLLCLRLVASPFLSPFVRLYLVASLHCRLLPPPASSLLAALLPRGYFKLIARTARAARRTSGDRDRWRQGGRDGGWEAKREVGTVEAREERDSAGGGGRRKERGRDAGRRGTAGGRDNGEDAGGDGGGARDSVNDTARGTVEAALWRGRRRGRQGRAREARDAGRDGRIADLGEQRRWGRKANRDEGFGWFKVAWKS</sequence>
<protein>
    <submittedName>
        <fullName evidence="2">Uncharacterized protein</fullName>
    </submittedName>
</protein>
<feature type="compositionally biased region" description="Basic and acidic residues" evidence="1">
    <location>
        <begin position="100"/>
        <end position="133"/>
    </location>
</feature>
<evidence type="ECO:0000313" key="2">
    <source>
        <dbReference type="EMBL" id="KAK9163650.1"/>
    </source>
</evidence>
<evidence type="ECO:0000256" key="1">
    <source>
        <dbReference type="SAM" id="MobiDB-lite"/>
    </source>
</evidence>
<comment type="caution">
    <text evidence="2">The sequence shown here is derived from an EMBL/GenBank/DDBJ whole genome shotgun (WGS) entry which is preliminary data.</text>
</comment>
<feature type="compositionally biased region" description="Basic and acidic residues" evidence="1">
    <location>
        <begin position="196"/>
        <end position="206"/>
    </location>
</feature>
<feature type="region of interest" description="Disordered" evidence="1">
    <location>
        <begin position="98"/>
        <end position="206"/>
    </location>
</feature>
<dbReference type="EMBL" id="JBBNAF010000002">
    <property type="protein sequence ID" value="KAK9163650.1"/>
    <property type="molecule type" value="Genomic_DNA"/>
</dbReference>
<proteinExistence type="predicted"/>
<keyword evidence="3" id="KW-1185">Reference proteome</keyword>
<reference evidence="2 3" key="1">
    <citation type="submission" date="2024-01" db="EMBL/GenBank/DDBJ databases">
        <title>Genome assemblies of Stephania.</title>
        <authorList>
            <person name="Yang L."/>
        </authorList>
    </citation>
    <scope>NUCLEOTIDE SEQUENCE [LARGE SCALE GENOMIC DNA]</scope>
    <source>
        <strain evidence="2">YNDBR</strain>
        <tissue evidence="2">Leaf</tissue>
    </source>
</reference>
<dbReference type="AlphaFoldDB" id="A0AAP0L5T1"/>
<accession>A0AAP0L5T1</accession>
<organism evidence="2 3">
    <name type="scientific">Stephania yunnanensis</name>
    <dbReference type="NCBI Taxonomy" id="152371"/>
    <lineage>
        <taxon>Eukaryota</taxon>
        <taxon>Viridiplantae</taxon>
        <taxon>Streptophyta</taxon>
        <taxon>Embryophyta</taxon>
        <taxon>Tracheophyta</taxon>
        <taxon>Spermatophyta</taxon>
        <taxon>Magnoliopsida</taxon>
        <taxon>Ranunculales</taxon>
        <taxon>Menispermaceae</taxon>
        <taxon>Menispermoideae</taxon>
        <taxon>Cissampelideae</taxon>
        <taxon>Stephania</taxon>
    </lineage>
</organism>
<evidence type="ECO:0000313" key="3">
    <source>
        <dbReference type="Proteomes" id="UP001420932"/>
    </source>
</evidence>
<gene>
    <name evidence="2" type="ORF">Syun_004552</name>
</gene>
<dbReference type="Proteomes" id="UP001420932">
    <property type="component" value="Unassembled WGS sequence"/>
</dbReference>
<name>A0AAP0L5T1_9MAGN</name>